<gene>
    <name evidence="2" type="ORF">CHLRE_16g672833v5</name>
</gene>
<evidence type="ECO:0000313" key="3">
    <source>
        <dbReference type="Proteomes" id="UP000006906"/>
    </source>
</evidence>
<accession>A0A2K3CVQ3</accession>
<dbReference type="AlphaFoldDB" id="A0A2K3CVQ3"/>
<keyword evidence="3" id="KW-1185">Reference proteome</keyword>
<protein>
    <submittedName>
        <fullName evidence="2">Uncharacterized protein</fullName>
    </submittedName>
</protein>
<dbReference type="RefSeq" id="XP_042916185.1">
    <property type="nucleotide sequence ID" value="XM_043071201.1"/>
</dbReference>
<reference evidence="2 3" key="1">
    <citation type="journal article" date="2007" name="Science">
        <title>The Chlamydomonas genome reveals the evolution of key animal and plant functions.</title>
        <authorList>
            <person name="Merchant S.S."/>
            <person name="Prochnik S.E."/>
            <person name="Vallon O."/>
            <person name="Harris E.H."/>
            <person name="Karpowicz S.J."/>
            <person name="Witman G.B."/>
            <person name="Terry A."/>
            <person name="Salamov A."/>
            <person name="Fritz-Laylin L.K."/>
            <person name="Marechal-Drouard L."/>
            <person name="Marshall W.F."/>
            <person name="Qu L.H."/>
            <person name="Nelson D.R."/>
            <person name="Sanderfoot A.A."/>
            <person name="Spalding M.H."/>
            <person name="Kapitonov V.V."/>
            <person name="Ren Q."/>
            <person name="Ferris P."/>
            <person name="Lindquist E."/>
            <person name="Shapiro H."/>
            <person name="Lucas S.M."/>
            <person name="Grimwood J."/>
            <person name="Schmutz J."/>
            <person name="Cardol P."/>
            <person name="Cerutti H."/>
            <person name="Chanfreau G."/>
            <person name="Chen C.L."/>
            <person name="Cognat V."/>
            <person name="Croft M.T."/>
            <person name="Dent R."/>
            <person name="Dutcher S."/>
            <person name="Fernandez E."/>
            <person name="Fukuzawa H."/>
            <person name="Gonzalez-Ballester D."/>
            <person name="Gonzalez-Halphen D."/>
            <person name="Hallmann A."/>
            <person name="Hanikenne M."/>
            <person name="Hippler M."/>
            <person name="Inwood W."/>
            <person name="Jabbari K."/>
            <person name="Kalanon M."/>
            <person name="Kuras R."/>
            <person name="Lefebvre P.A."/>
            <person name="Lemaire S.D."/>
            <person name="Lobanov A.V."/>
            <person name="Lohr M."/>
            <person name="Manuell A."/>
            <person name="Meier I."/>
            <person name="Mets L."/>
            <person name="Mittag M."/>
            <person name="Mittelmeier T."/>
            <person name="Moroney J.V."/>
            <person name="Moseley J."/>
            <person name="Napoli C."/>
            <person name="Nedelcu A.M."/>
            <person name="Niyogi K."/>
            <person name="Novoselov S.V."/>
            <person name="Paulsen I.T."/>
            <person name="Pazour G."/>
            <person name="Purton S."/>
            <person name="Ral J.P."/>
            <person name="Riano-Pachon D.M."/>
            <person name="Riekhof W."/>
            <person name="Rymarquis L."/>
            <person name="Schroda M."/>
            <person name="Stern D."/>
            <person name="Umen J."/>
            <person name="Willows R."/>
            <person name="Wilson N."/>
            <person name="Zimmer S.L."/>
            <person name="Allmer J."/>
            <person name="Balk J."/>
            <person name="Bisova K."/>
            <person name="Chen C.J."/>
            <person name="Elias M."/>
            <person name="Gendler K."/>
            <person name="Hauser C."/>
            <person name="Lamb M.R."/>
            <person name="Ledford H."/>
            <person name="Long J.C."/>
            <person name="Minagawa J."/>
            <person name="Page M.D."/>
            <person name="Pan J."/>
            <person name="Pootakham W."/>
            <person name="Roje S."/>
            <person name="Rose A."/>
            <person name="Stahlberg E."/>
            <person name="Terauchi A.M."/>
            <person name="Yang P."/>
            <person name="Ball S."/>
            <person name="Bowler C."/>
            <person name="Dieckmann C.L."/>
            <person name="Gladyshev V.N."/>
            <person name="Green P."/>
            <person name="Jorgensen R."/>
            <person name="Mayfield S."/>
            <person name="Mueller-Roeber B."/>
            <person name="Rajamani S."/>
            <person name="Sayre R.T."/>
            <person name="Brokstein P."/>
            <person name="Dubchak I."/>
            <person name="Goodstein D."/>
            <person name="Hornick L."/>
            <person name="Huang Y.W."/>
            <person name="Jhaveri J."/>
            <person name="Luo Y."/>
            <person name="Martinez D."/>
            <person name="Ngau W.C."/>
            <person name="Otillar B."/>
            <person name="Poliakov A."/>
            <person name="Porter A."/>
            <person name="Szajkowski L."/>
            <person name="Werner G."/>
            <person name="Zhou K."/>
            <person name="Grigoriev I.V."/>
            <person name="Rokhsar D.S."/>
            <person name="Grossman A.R."/>
        </authorList>
    </citation>
    <scope>NUCLEOTIDE SEQUENCE [LARGE SCALE GENOMIC DNA]</scope>
    <source>
        <strain evidence="3">CC-503</strain>
    </source>
</reference>
<evidence type="ECO:0000256" key="1">
    <source>
        <dbReference type="SAM" id="MobiDB-lite"/>
    </source>
</evidence>
<feature type="region of interest" description="Disordered" evidence="1">
    <location>
        <begin position="64"/>
        <end position="92"/>
    </location>
</feature>
<dbReference type="Proteomes" id="UP000006906">
    <property type="component" value="Chromosome 16"/>
</dbReference>
<proteinExistence type="predicted"/>
<evidence type="ECO:0000313" key="2">
    <source>
        <dbReference type="EMBL" id="PNW72367.1"/>
    </source>
</evidence>
<name>A0A2K3CVQ3_CHLRE</name>
<dbReference type="Gramene" id="PNW72367">
    <property type="protein sequence ID" value="PNW72367"/>
    <property type="gene ID" value="CHLRE_16g672833v5"/>
</dbReference>
<organism evidence="2 3">
    <name type="scientific">Chlamydomonas reinhardtii</name>
    <name type="common">Chlamydomonas smithii</name>
    <dbReference type="NCBI Taxonomy" id="3055"/>
    <lineage>
        <taxon>Eukaryota</taxon>
        <taxon>Viridiplantae</taxon>
        <taxon>Chlorophyta</taxon>
        <taxon>core chlorophytes</taxon>
        <taxon>Chlorophyceae</taxon>
        <taxon>CS clade</taxon>
        <taxon>Chlamydomonadales</taxon>
        <taxon>Chlamydomonadaceae</taxon>
        <taxon>Chlamydomonas</taxon>
    </lineage>
</organism>
<dbReference type="GeneID" id="66056650"/>
<feature type="compositionally biased region" description="Low complexity" evidence="1">
    <location>
        <begin position="68"/>
        <end position="78"/>
    </location>
</feature>
<sequence>MELGPRGKTTKQQFATVCSCFGLALTPALINADGGARRYVNTAATLMPVPDLLTAGLGGAALGRDQAHAAAHTARQARSGPRTSSASPPRLTLEHAERLAGPGQCEPRADPVAQLVARLY</sequence>
<dbReference type="EMBL" id="CM008977">
    <property type="protein sequence ID" value="PNW72367.1"/>
    <property type="molecule type" value="Genomic_DNA"/>
</dbReference>